<reference evidence="3 4" key="1">
    <citation type="journal article" date="2019" name="Nat. Ecol. Evol.">
        <title>Megaphylogeny resolves global patterns of mushroom evolution.</title>
        <authorList>
            <person name="Varga T."/>
            <person name="Krizsan K."/>
            <person name="Foldi C."/>
            <person name="Dima B."/>
            <person name="Sanchez-Garcia M."/>
            <person name="Sanchez-Ramirez S."/>
            <person name="Szollosi G.J."/>
            <person name="Szarkandi J.G."/>
            <person name="Papp V."/>
            <person name="Albert L."/>
            <person name="Andreopoulos W."/>
            <person name="Angelini C."/>
            <person name="Antonin V."/>
            <person name="Barry K.W."/>
            <person name="Bougher N.L."/>
            <person name="Buchanan P."/>
            <person name="Buyck B."/>
            <person name="Bense V."/>
            <person name="Catcheside P."/>
            <person name="Chovatia M."/>
            <person name="Cooper J."/>
            <person name="Damon W."/>
            <person name="Desjardin D."/>
            <person name="Finy P."/>
            <person name="Geml J."/>
            <person name="Haridas S."/>
            <person name="Hughes K."/>
            <person name="Justo A."/>
            <person name="Karasinski D."/>
            <person name="Kautmanova I."/>
            <person name="Kiss B."/>
            <person name="Kocsube S."/>
            <person name="Kotiranta H."/>
            <person name="LaButti K.M."/>
            <person name="Lechner B.E."/>
            <person name="Liimatainen K."/>
            <person name="Lipzen A."/>
            <person name="Lukacs Z."/>
            <person name="Mihaltcheva S."/>
            <person name="Morgado L.N."/>
            <person name="Niskanen T."/>
            <person name="Noordeloos M.E."/>
            <person name="Ohm R.A."/>
            <person name="Ortiz-Santana B."/>
            <person name="Ovrebo C."/>
            <person name="Racz N."/>
            <person name="Riley R."/>
            <person name="Savchenko A."/>
            <person name="Shiryaev A."/>
            <person name="Soop K."/>
            <person name="Spirin V."/>
            <person name="Szebenyi C."/>
            <person name="Tomsovsky M."/>
            <person name="Tulloss R.E."/>
            <person name="Uehling J."/>
            <person name="Grigoriev I.V."/>
            <person name="Vagvolgyi C."/>
            <person name="Papp T."/>
            <person name="Martin F.M."/>
            <person name="Miettinen O."/>
            <person name="Hibbett D.S."/>
            <person name="Nagy L.G."/>
        </authorList>
    </citation>
    <scope>NUCLEOTIDE SEQUENCE [LARGE SCALE GENOMIC DNA]</scope>
    <source>
        <strain evidence="3 4">CBS 962.96</strain>
    </source>
</reference>
<dbReference type="InterPro" id="IPR045338">
    <property type="entry name" value="DUF6535"/>
</dbReference>
<accession>A0A4S8KX84</accession>
<evidence type="ECO:0000256" key="1">
    <source>
        <dbReference type="SAM" id="Phobius"/>
    </source>
</evidence>
<evidence type="ECO:0000259" key="2">
    <source>
        <dbReference type="Pfam" id="PF20153"/>
    </source>
</evidence>
<organism evidence="3 4">
    <name type="scientific">Dendrothele bispora (strain CBS 962.96)</name>
    <dbReference type="NCBI Taxonomy" id="1314807"/>
    <lineage>
        <taxon>Eukaryota</taxon>
        <taxon>Fungi</taxon>
        <taxon>Dikarya</taxon>
        <taxon>Basidiomycota</taxon>
        <taxon>Agaricomycotina</taxon>
        <taxon>Agaricomycetes</taxon>
        <taxon>Agaricomycetidae</taxon>
        <taxon>Agaricales</taxon>
        <taxon>Agaricales incertae sedis</taxon>
        <taxon>Dendrothele</taxon>
    </lineage>
</organism>
<dbReference type="Pfam" id="PF20153">
    <property type="entry name" value="DUF6535"/>
    <property type="match status" value="1"/>
</dbReference>
<dbReference type="EMBL" id="ML179933">
    <property type="protein sequence ID" value="THU80178.1"/>
    <property type="molecule type" value="Genomic_DNA"/>
</dbReference>
<feature type="domain" description="DUF6535" evidence="2">
    <location>
        <begin position="5"/>
        <end position="123"/>
    </location>
</feature>
<proteinExistence type="predicted"/>
<keyword evidence="1" id="KW-0812">Transmembrane</keyword>
<feature type="non-terminal residue" evidence="3">
    <location>
        <position position="1"/>
    </location>
</feature>
<keyword evidence="1" id="KW-1133">Transmembrane helix</keyword>
<name>A0A4S8KX84_DENBC</name>
<feature type="transmembrane region" description="Helical" evidence="1">
    <location>
        <begin position="102"/>
        <end position="120"/>
    </location>
</feature>
<sequence>NARLWKTYLHEMTRIDSQRIEDWKDSLDSLLVFAGLFSAVITSAVIRTFTIPHKNSGANANLNKESVHMQQTGIPDITIPRSQFSLSSKLGPHPLDAVIKPLWLLSLILNFCTALGTILCKQW</sequence>
<evidence type="ECO:0000313" key="3">
    <source>
        <dbReference type="EMBL" id="THU80178.1"/>
    </source>
</evidence>
<keyword evidence="4" id="KW-1185">Reference proteome</keyword>
<keyword evidence="1" id="KW-0472">Membrane</keyword>
<dbReference type="AlphaFoldDB" id="A0A4S8KX84"/>
<dbReference type="Proteomes" id="UP000297245">
    <property type="component" value="Unassembled WGS sequence"/>
</dbReference>
<dbReference type="OrthoDB" id="2756178at2759"/>
<feature type="non-terminal residue" evidence="3">
    <location>
        <position position="123"/>
    </location>
</feature>
<protein>
    <recommendedName>
        <fullName evidence="2">DUF6535 domain-containing protein</fullName>
    </recommendedName>
</protein>
<evidence type="ECO:0000313" key="4">
    <source>
        <dbReference type="Proteomes" id="UP000297245"/>
    </source>
</evidence>
<gene>
    <name evidence="3" type="ORF">K435DRAFT_561680</name>
</gene>
<feature type="transmembrane region" description="Helical" evidence="1">
    <location>
        <begin position="27"/>
        <end position="46"/>
    </location>
</feature>